<feature type="compositionally biased region" description="Polar residues" evidence="1">
    <location>
        <begin position="92"/>
        <end position="104"/>
    </location>
</feature>
<feature type="compositionally biased region" description="Basic and acidic residues" evidence="1">
    <location>
        <begin position="49"/>
        <end position="59"/>
    </location>
</feature>
<feature type="region of interest" description="Disordered" evidence="1">
    <location>
        <begin position="157"/>
        <end position="233"/>
    </location>
</feature>
<dbReference type="GeneID" id="66070553"/>
<feature type="compositionally biased region" description="Polar residues" evidence="1">
    <location>
        <begin position="16"/>
        <end position="27"/>
    </location>
</feature>
<organism evidence="2 3">
    <name type="scientific">Marasmius oreades</name>
    <name type="common">fairy-ring Marasmius</name>
    <dbReference type="NCBI Taxonomy" id="181124"/>
    <lineage>
        <taxon>Eukaryota</taxon>
        <taxon>Fungi</taxon>
        <taxon>Dikarya</taxon>
        <taxon>Basidiomycota</taxon>
        <taxon>Agaricomycotina</taxon>
        <taxon>Agaricomycetes</taxon>
        <taxon>Agaricomycetidae</taxon>
        <taxon>Agaricales</taxon>
        <taxon>Marasmiineae</taxon>
        <taxon>Marasmiaceae</taxon>
        <taxon>Marasmius</taxon>
    </lineage>
</organism>
<dbReference type="Proteomes" id="UP001049176">
    <property type="component" value="Chromosome 1"/>
</dbReference>
<reference evidence="2" key="1">
    <citation type="journal article" date="2021" name="Genome Biol. Evol.">
        <title>The assembled and annotated genome of the fairy-ring fungus Marasmius oreades.</title>
        <authorList>
            <person name="Hiltunen M."/>
            <person name="Ament-Velasquez S.L."/>
            <person name="Johannesson H."/>
        </authorList>
    </citation>
    <scope>NUCLEOTIDE SEQUENCE</scope>
    <source>
        <strain evidence="2">03SP1</strain>
    </source>
</reference>
<dbReference type="EMBL" id="CM032181">
    <property type="protein sequence ID" value="KAG7099651.1"/>
    <property type="molecule type" value="Genomic_DNA"/>
</dbReference>
<dbReference type="KEGG" id="more:E1B28_001477"/>
<sequence length="393" mass="43483">MQVAYRSSVVRRLGPSSHTFRSNSTSVPRKGLYKATSWGDISLPGRGESASKEVDKEGPDSATRSTPRTASSSLLSHRLKQWARPLKEALPTTDTKTESSSVSTPKADVPEFEDLPSTPPTLEIPEDAQNLDMGAWNRAVRKLPRKNANLPVMNLDTFSGDSWTPGQPVPRRNQNTKTQRTPNSGQRREPRQPQQHLQGQPSGRRPQRENNPVSGNNRSRRGTGNVPSKFRSSTSLIRKVEEVAEEPEDEAKIFAGEEGLFSPKPGQSQEEWLTEFLVTDPDPEAPGRVDPDIHVASNVDSMFTTGTPLLTGVTPMHLVNISTATPTRILRRHGGDYSHFLPPKIQSTATKDLSVMVHAHLTMAKRRDTELTKKAKASFIIKNTTQPRRSARV</sequence>
<feature type="compositionally biased region" description="Polar residues" evidence="1">
    <location>
        <begin position="172"/>
        <end position="185"/>
    </location>
</feature>
<feature type="compositionally biased region" description="Polar residues" evidence="1">
    <location>
        <begin position="192"/>
        <end position="201"/>
    </location>
</feature>
<accession>A0A9P7V3H0</accession>
<feature type="compositionally biased region" description="Low complexity" evidence="1">
    <location>
        <begin position="61"/>
        <end position="76"/>
    </location>
</feature>
<feature type="region of interest" description="Disordered" evidence="1">
    <location>
        <begin position="15"/>
        <end position="129"/>
    </location>
</feature>
<name>A0A9P7V3H0_9AGAR</name>
<dbReference type="AlphaFoldDB" id="A0A9P7V3H0"/>
<protein>
    <submittedName>
        <fullName evidence="2">Uncharacterized protein</fullName>
    </submittedName>
</protein>
<dbReference type="OrthoDB" id="2952738at2759"/>
<dbReference type="RefSeq" id="XP_043016121.1">
    <property type="nucleotide sequence ID" value="XM_043147412.1"/>
</dbReference>
<keyword evidence="3" id="KW-1185">Reference proteome</keyword>
<comment type="caution">
    <text evidence="2">The sequence shown here is derived from an EMBL/GenBank/DDBJ whole genome shotgun (WGS) entry which is preliminary data.</text>
</comment>
<evidence type="ECO:0000313" key="2">
    <source>
        <dbReference type="EMBL" id="KAG7099651.1"/>
    </source>
</evidence>
<evidence type="ECO:0000256" key="1">
    <source>
        <dbReference type="SAM" id="MobiDB-lite"/>
    </source>
</evidence>
<gene>
    <name evidence="2" type="ORF">E1B28_001477</name>
</gene>
<evidence type="ECO:0000313" key="3">
    <source>
        <dbReference type="Proteomes" id="UP001049176"/>
    </source>
</evidence>
<proteinExistence type="predicted"/>